<organism evidence="1 2">
    <name type="scientific">Trifolium medium</name>
    <dbReference type="NCBI Taxonomy" id="97028"/>
    <lineage>
        <taxon>Eukaryota</taxon>
        <taxon>Viridiplantae</taxon>
        <taxon>Streptophyta</taxon>
        <taxon>Embryophyta</taxon>
        <taxon>Tracheophyta</taxon>
        <taxon>Spermatophyta</taxon>
        <taxon>Magnoliopsida</taxon>
        <taxon>eudicotyledons</taxon>
        <taxon>Gunneridae</taxon>
        <taxon>Pentapetalae</taxon>
        <taxon>rosids</taxon>
        <taxon>fabids</taxon>
        <taxon>Fabales</taxon>
        <taxon>Fabaceae</taxon>
        <taxon>Papilionoideae</taxon>
        <taxon>50 kb inversion clade</taxon>
        <taxon>NPAAA clade</taxon>
        <taxon>Hologalegina</taxon>
        <taxon>IRL clade</taxon>
        <taxon>Trifolieae</taxon>
        <taxon>Trifolium</taxon>
    </lineage>
</organism>
<keyword evidence="2" id="KW-1185">Reference proteome</keyword>
<dbReference type="AlphaFoldDB" id="A0A392S3I6"/>
<feature type="non-terminal residue" evidence="1">
    <location>
        <position position="1"/>
    </location>
</feature>
<name>A0A392S3I6_9FABA</name>
<reference evidence="1 2" key="1">
    <citation type="journal article" date="2018" name="Front. Plant Sci.">
        <title>Red Clover (Trifolium pratense) and Zigzag Clover (T. medium) - A Picture of Genomic Similarities and Differences.</title>
        <authorList>
            <person name="Dluhosova J."/>
            <person name="Istvanek J."/>
            <person name="Nedelnik J."/>
            <person name="Repkova J."/>
        </authorList>
    </citation>
    <scope>NUCLEOTIDE SEQUENCE [LARGE SCALE GENOMIC DNA]</scope>
    <source>
        <strain evidence="2">cv. 10/8</strain>
        <tissue evidence="1">Leaf</tissue>
    </source>
</reference>
<sequence>RRSEDVVPEFYRFWLSGISWDVPSQQFVLSLSLMAALDGCGGV</sequence>
<evidence type="ECO:0000313" key="2">
    <source>
        <dbReference type="Proteomes" id="UP000265520"/>
    </source>
</evidence>
<protein>
    <submittedName>
        <fullName evidence="1">Uncharacterized protein</fullName>
    </submittedName>
</protein>
<accession>A0A392S3I6</accession>
<proteinExistence type="predicted"/>
<dbReference type="EMBL" id="LXQA010314696">
    <property type="protein sequence ID" value="MCI43249.1"/>
    <property type="molecule type" value="Genomic_DNA"/>
</dbReference>
<evidence type="ECO:0000313" key="1">
    <source>
        <dbReference type="EMBL" id="MCI43249.1"/>
    </source>
</evidence>
<dbReference type="Proteomes" id="UP000265520">
    <property type="component" value="Unassembled WGS sequence"/>
</dbReference>
<comment type="caution">
    <text evidence="1">The sequence shown here is derived from an EMBL/GenBank/DDBJ whole genome shotgun (WGS) entry which is preliminary data.</text>
</comment>